<reference evidence="1" key="1">
    <citation type="journal article" date="2015" name="Nature">
        <title>Complex archaea that bridge the gap between prokaryotes and eukaryotes.</title>
        <authorList>
            <person name="Spang A."/>
            <person name="Saw J.H."/>
            <person name="Jorgensen S.L."/>
            <person name="Zaremba-Niedzwiedzka K."/>
            <person name="Martijn J."/>
            <person name="Lind A.E."/>
            <person name="van Eijk R."/>
            <person name="Schleper C."/>
            <person name="Guy L."/>
            <person name="Ettema T.J."/>
        </authorList>
    </citation>
    <scope>NUCLEOTIDE SEQUENCE</scope>
</reference>
<organism evidence="1">
    <name type="scientific">marine sediment metagenome</name>
    <dbReference type="NCBI Taxonomy" id="412755"/>
    <lineage>
        <taxon>unclassified sequences</taxon>
        <taxon>metagenomes</taxon>
        <taxon>ecological metagenomes</taxon>
    </lineage>
</organism>
<accession>A0A0F9Q3W1</accession>
<protein>
    <submittedName>
        <fullName evidence="1">Uncharacterized protein</fullName>
    </submittedName>
</protein>
<comment type="caution">
    <text evidence="1">The sequence shown here is derived from an EMBL/GenBank/DDBJ whole genome shotgun (WGS) entry which is preliminary data.</text>
</comment>
<sequence length="111" mass="13510">MINREISEEKNYEDWLEFPIILDRHTFITYNLPEMPSNESDGKIYTVTLIEFFKGREVIRSIFRGNWKKGYEIGFDTEDFPIKSNIQYCLRTIIYIKNNRRVFDNIFIKIR</sequence>
<dbReference type="EMBL" id="LAZR01002311">
    <property type="protein sequence ID" value="KKN31657.1"/>
    <property type="molecule type" value="Genomic_DNA"/>
</dbReference>
<evidence type="ECO:0000313" key="1">
    <source>
        <dbReference type="EMBL" id="KKN31657.1"/>
    </source>
</evidence>
<dbReference type="AlphaFoldDB" id="A0A0F9Q3W1"/>
<proteinExistence type="predicted"/>
<name>A0A0F9Q3W1_9ZZZZ</name>
<gene>
    <name evidence="1" type="ORF">LCGC14_0821750</name>
</gene>